<dbReference type="PANTHER" id="PTHR43553:SF24">
    <property type="entry name" value="ENERGY-COUPLING FACTOR TRANSPORTER ATP-BINDING PROTEIN ECFA1"/>
    <property type="match status" value="1"/>
</dbReference>
<dbReference type="Pfam" id="PF00005">
    <property type="entry name" value="ABC_tran"/>
    <property type="match status" value="1"/>
</dbReference>
<name>A0A1I2D7L8_9RHOB</name>
<dbReference type="STRING" id="74348.SAMN04488523_11071"/>
<comment type="similarity">
    <text evidence="1">Belongs to the ABC transporter superfamily.</text>
</comment>
<dbReference type="PANTHER" id="PTHR43553">
    <property type="entry name" value="HEAVY METAL TRANSPORTER"/>
    <property type="match status" value="1"/>
</dbReference>
<dbReference type="OrthoDB" id="9782163at2"/>
<evidence type="ECO:0000313" key="7">
    <source>
        <dbReference type="Proteomes" id="UP000198977"/>
    </source>
</evidence>
<evidence type="ECO:0000256" key="1">
    <source>
        <dbReference type="ARBA" id="ARBA00005417"/>
    </source>
</evidence>
<dbReference type="SMART" id="SM00382">
    <property type="entry name" value="AAA"/>
    <property type="match status" value="1"/>
</dbReference>
<evidence type="ECO:0000256" key="4">
    <source>
        <dbReference type="ARBA" id="ARBA00022840"/>
    </source>
</evidence>
<dbReference type="EMBL" id="FOMW01000010">
    <property type="protein sequence ID" value="SFE76508.1"/>
    <property type="molecule type" value="Genomic_DNA"/>
</dbReference>
<dbReference type="GO" id="GO:0042626">
    <property type="term" value="F:ATPase-coupled transmembrane transporter activity"/>
    <property type="evidence" value="ECO:0007669"/>
    <property type="project" value="TreeGrafter"/>
</dbReference>
<dbReference type="SUPFAM" id="SSF52540">
    <property type="entry name" value="P-loop containing nucleoside triphosphate hydrolases"/>
    <property type="match status" value="1"/>
</dbReference>
<reference evidence="6 7" key="1">
    <citation type="submission" date="2016-10" db="EMBL/GenBank/DDBJ databases">
        <authorList>
            <person name="de Groot N.N."/>
        </authorList>
    </citation>
    <scope>NUCLEOTIDE SEQUENCE [LARGE SCALE GENOMIC DNA]</scope>
    <source>
        <strain evidence="6 7">DSM 11443</strain>
    </source>
</reference>
<dbReference type="CDD" id="cd03225">
    <property type="entry name" value="ABC_cobalt_CbiO_domain1"/>
    <property type="match status" value="1"/>
</dbReference>
<dbReference type="GO" id="GO:0043190">
    <property type="term" value="C:ATP-binding cassette (ABC) transporter complex"/>
    <property type="evidence" value="ECO:0007669"/>
    <property type="project" value="TreeGrafter"/>
</dbReference>
<organism evidence="6 7">
    <name type="scientific">Sulfitobacter brevis</name>
    <dbReference type="NCBI Taxonomy" id="74348"/>
    <lineage>
        <taxon>Bacteria</taxon>
        <taxon>Pseudomonadati</taxon>
        <taxon>Pseudomonadota</taxon>
        <taxon>Alphaproteobacteria</taxon>
        <taxon>Rhodobacterales</taxon>
        <taxon>Roseobacteraceae</taxon>
        <taxon>Sulfitobacter</taxon>
    </lineage>
</organism>
<keyword evidence="2" id="KW-0813">Transport</keyword>
<dbReference type="InterPro" id="IPR027417">
    <property type="entry name" value="P-loop_NTPase"/>
</dbReference>
<dbReference type="Gene3D" id="3.40.50.300">
    <property type="entry name" value="P-loop containing nucleotide triphosphate hydrolases"/>
    <property type="match status" value="1"/>
</dbReference>
<dbReference type="InterPro" id="IPR015856">
    <property type="entry name" value="ABC_transpr_CbiO/EcfA_su"/>
</dbReference>
<proteinExistence type="inferred from homology"/>
<protein>
    <submittedName>
        <fullName evidence="6">Biotin transport system ATP-binding protein</fullName>
    </submittedName>
</protein>
<dbReference type="PROSITE" id="PS50893">
    <property type="entry name" value="ABC_TRANSPORTER_2"/>
    <property type="match status" value="1"/>
</dbReference>
<dbReference type="AlphaFoldDB" id="A0A1I2D7L8"/>
<keyword evidence="4 6" id="KW-0067">ATP-binding</keyword>
<dbReference type="RefSeq" id="WP_093924642.1">
    <property type="nucleotide sequence ID" value="NZ_FOMW01000010.1"/>
</dbReference>
<keyword evidence="3" id="KW-0547">Nucleotide-binding</keyword>
<evidence type="ECO:0000256" key="2">
    <source>
        <dbReference type="ARBA" id="ARBA00022448"/>
    </source>
</evidence>
<dbReference type="InterPro" id="IPR003593">
    <property type="entry name" value="AAA+_ATPase"/>
</dbReference>
<evidence type="ECO:0000313" key="6">
    <source>
        <dbReference type="EMBL" id="SFE76508.1"/>
    </source>
</evidence>
<evidence type="ECO:0000259" key="5">
    <source>
        <dbReference type="PROSITE" id="PS50893"/>
    </source>
</evidence>
<accession>A0A1I2D7L8</accession>
<evidence type="ECO:0000256" key="3">
    <source>
        <dbReference type="ARBA" id="ARBA00022741"/>
    </source>
</evidence>
<feature type="domain" description="ABC transporter" evidence="5">
    <location>
        <begin position="5"/>
        <end position="231"/>
    </location>
</feature>
<dbReference type="InterPro" id="IPR050095">
    <property type="entry name" value="ECF_ABC_transporter_ATP-bd"/>
</dbReference>
<sequence length="240" mass="25381">MAELIEISGASYAPSGVPVLDDITFSSSARRIGIVGRNGSGKTSFARLLAGLIAADRGSVRVASADVARDRKAALGAVGILFQNPDHQIIFPTVQEEIAFGLLQMGQSKFDAAKGVAGILTRFGKTHWAGAAIYRLSQGQRQLVCLMSVLAMQPKVIVLDEPFAGLDIPTAAHLTRVLAGVDATLVQITHDPASLQGYDRVLWLEAGRVAQDGVAADVLAEFSQAMQQLGEDDDLSDLAR</sequence>
<gene>
    <name evidence="6" type="ORF">SAMN04488523_11071</name>
</gene>
<dbReference type="GO" id="GO:0016887">
    <property type="term" value="F:ATP hydrolysis activity"/>
    <property type="evidence" value="ECO:0007669"/>
    <property type="project" value="InterPro"/>
</dbReference>
<dbReference type="Proteomes" id="UP000198977">
    <property type="component" value="Unassembled WGS sequence"/>
</dbReference>
<keyword evidence="7" id="KW-1185">Reference proteome</keyword>
<dbReference type="GO" id="GO:0005524">
    <property type="term" value="F:ATP binding"/>
    <property type="evidence" value="ECO:0007669"/>
    <property type="project" value="UniProtKB-KW"/>
</dbReference>
<dbReference type="InterPro" id="IPR003439">
    <property type="entry name" value="ABC_transporter-like_ATP-bd"/>
</dbReference>